<dbReference type="EMBL" id="LSSK01000021">
    <property type="protein sequence ID" value="OMH86038.1"/>
    <property type="molecule type" value="Genomic_DNA"/>
</dbReference>
<accession>A0A1R1PYJ8</accession>
<feature type="transmembrane region" description="Helical" evidence="1">
    <location>
        <begin position="152"/>
        <end position="184"/>
    </location>
</feature>
<sequence>SASRYSTIRCTSSSIRESPTASFAPSPSPAAAAAATATPNLFAFSSNPLDQLSPHCWVFAIYIPNQRAIYITLPWKLDRCLLDIPYECAFGIIAVLLNYHLAQCLNTVGTPAAFRISQLFDPLTKLVFLAAVAVIFASPMCCPFSIISPGPFIVTTIIIVPVIVVVVTFVVVVVVVVVAAVVIISSAVIVTSSLDITAKLIDFYLFYTPPHHHH</sequence>
<evidence type="ECO:0000256" key="1">
    <source>
        <dbReference type="SAM" id="Phobius"/>
    </source>
</evidence>
<keyword evidence="1" id="KW-0812">Transmembrane</keyword>
<keyword evidence="1" id="KW-1133">Transmembrane helix</keyword>
<feature type="transmembrane region" description="Helical" evidence="1">
    <location>
        <begin position="126"/>
        <end position="146"/>
    </location>
</feature>
<dbReference type="Proteomes" id="UP000188320">
    <property type="component" value="Unassembled WGS sequence"/>
</dbReference>
<proteinExistence type="predicted"/>
<reference evidence="3" key="1">
    <citation type="submission" date="2017-01" db="EMBL/GenBank/DDBJ databases">
        <authorList>
            <person name="Wang Y."/>
            <person name="White M."/>
            <person name="Kvist S."/>
            <person name="Moncalvo J.-M."/>
        </authorList>
    </citation>
    <scope>NUCLEOTIDE SEQUENCE [LARGE SCALE GENOMIC DNA]</scope>
    <source>
        <strain evidence="3">COL-18-3</strain>
    </source>
</reference>
<protein>
    <submittedName>
        <fullName evidence="2">Uncharacterized protein</fullName>
    </submittedName>
</protein>
<feature type="non-terminal residue" evidence="2">
    <location>
        <position position="1"/>
    </location>
</feature>
<evidence type="ECO:0000313" key="3">
    <source>
        <dbReference type="Proteomes" id="UP000188320"/>
    </source>
</evidence>
<gene>
    <name evidence="2" type="ORF">AX774_g419</name>
</gene>
<dbReference type="AlphaFoldDB" id="A0A1R1PYJ8"/>
<comment type="caution">
    <text evidence="2">The sequence shown here is derived from an EMBL/GenBank/DDBJ whole genome shotgun (WGS) entry which is preliminary data.</text>
</comment>
<keyword evidence="1" id="KW-0472">Membrane</keyword>
<organism evidence="2 3">
    <name type="scientific">Zancudomyces culisetae</name>
    <name type="common">Gut fungus</name>
    <name type="synonym">Smittium culisetae</name>
    <dbReference type="NCBI Taxonomy" id="1213189"/>
    <lineage>
        <taxon>Eukaryota</taxon>
        <taxon>Fungi</taxon>
        <taxon>Fungi incertae sedis</taxon>
        <taxon>Zoopagomycota</taxon>
        <taxon>Kickxellomycotina</taxon>
        <taxon>Harpellomycetes</taxon>
        <taxon>Harpellales</taxon>
        <taxon>Legeriomycetaceae</taxon>
        <taxon>Zancudomyces</taxon>
    </lineage>
</organism>
<keyword evidence="3" id="KW-1185">Reference proteome</keyword>
<name>A0A1R1PYJ8_ZANCU</name>
<evidence type="ECO:0000313" key="2">
    <source>
        <dbReference type="EMBL" id="OMH86038.1"/>
    </source>
</evidence>